<dbReference type="EMBL" id="JAINDJ010000004">
    <property type="protein sequence ID" value="KAG9449336.1"/>
    <property type="molecule type" value="Genomic_DNA"/>
</dbReference>
<dbReference type="InterPro" id="IPR002156">
    <property type="entry name" value="RNaseH_domain"/>
</dbReference>
<dbReference type="Proteomes" id="UP000825729">
    <property type="component" value="Unassembled WGS sequence"/>
</dbReference>
<dbReference type="InterPro" id="IPR036397">
    <property type="entry name" value="RNaseH_sf"/>
</dbReference>
<dbReference type="GO" id="GO:0004523">
    <property type="term" value="F:RNA-DNA hybrid ribonuclease activity"/>
    <property type="evidence" value="ECO:0007669"/>
    <property type="project" value="InterPro"/>
</dbReference>
<dbReference type="InterPro" id="IPR043502">
    <property type="entry name" value="DNA/RNA_pol_sf"/>
</dbReference>
<dbReference type="Gene3D" id="3.30.420.10">
    <property type="entry name" value="Ribonuclease H-like superfamily/Ribonuclease H"/>
    <property type="match status" value="1"/>
</dbReference>
<dbReference type="Pfam" id="PF17919">
    <property type="entry name" value="RT_RNaseH_2"/>
    <property type="match status" value="1"/>
</dbReference>
<evidence type="ECO:0000313" key="4">
    <source>
        <dbReference type="Proteomes" id="UP000825729"/>
    </source>
</evidence>
<evidence type="ECO:0000259" key="2">
    <source>
        <dbReference type="Pfam" id="PF17919"/>
    </source>
</evidence>
<proteinExistence type="predicted"/>
<name>A0AAV7EN77_ARIFI</name>
<dbReference type="Pfam" id="PF13456">
    <property type="entry name" value="RVT_3"/>
    <property type="match status" value="1"/>
</dbReference>
<feature type="domain" description="RNase H type-1" evidence="1">
    <location>
        <begin position="170"/>
        <end position="287"/>
    </location>
</feature>
<gene>
    <name evidence="3" type="ORF">H6P81_009301</name>
</gene>
<reference evidence="3 4" key="1">
    <citation type="submission" date="2021-07" db="EMBL/GenBank/DDBJ databases">
        <title>The Aristolochia fimbriata genome: insights into angiosperm evolution, floral development and chemical biosynthesis.</title>
        <authorList>
            <person name="Jiao Y."/>
        </authorList>
    </citation>
    <scope>NUCLEOTIDE SEQUENCE [LARGE SCALE GENOMIC DNA]</scope>
    <source>
        <strain evidence="3">IBCAS-2021</strain>
        <tissue evidence="3">Leaf</tissue>
    </source>
</reference>
<dbReference type="InterPro" id="IPR041577">
    <property type="entry name" value="RT_RNaseH_2"/>
</dbReference>
<keyword evidence="4" id="KW-1185">Reference proteome</keyword>
<dbReference type="InterPro" id="IPR012337">
    <property type="entry name" value="RNaseH-like_sf"/>
</dbReference>
<protein>
    <submittedName>
        <fullName evidence="3">Uncharacterized protein</fullName>
    </submittedName>
</protein>
<dbReference type="SUPFAM" id="SSF53098">
    <property type="entry name" value="Ribonuclease H-like"/>
    <property type="match status" value="1"/>
</dbReference>
<dbReference type="AlphaFoldDB" id="A0AAV7EN77"/>
<evidence type="ECO:0000313" key="3">
    <source>
        <dbReference type="EMBL" id="KAG9449336.1"/>
    </source>
</evidence>
<dbReference type="GO" id="GO:0003676">
    <property type="term" value="F:nucleic acid binding"/>
    <property type="evidence" value="ECO:0007669"/>
    <property type="project" value="InterPro"/>
</dbReference>
<comment type="caution">
    <text evidence="3">The sequence shown here is derived from an EMBL/GenBank/DDBJ whole genome shotgun (WGS) entry which is preliminary data.</text>
</comment>
<sequence>MKKDTSFEWDESCRLAFQSIKDYLMQPAVLTAPVPRKPLLLYIVAQEKSLGTLLAQTNDQGKDHSLYYLSRMMVRVERNYSQIEKTCLALIFIVQKLRHYLIMLSEWLAKRVLLLSEFEVNFVPQKAIKGQALANFLANHPIPTEREVNEKLPDEEIFYIEVLPPWKMYFDGATRKNDARADIFFISPNDDLMLYFVVLSHYCTNNEVEYQARILGLGMTIEIGLTQLEIFGDSALVIRQLIGDFEVRKEKIAPYHKKPQRLLEKILNVTLRHVPRVYNSQADTLARITARLAQFDTRLERIPVCERWVCVSKEEEQISLAEAHGGICGAHQGGPKLHLQVKQLGYYWPTMLRDAMELARHCTISQLHANYIHQPPNSLHLTVASWPFEAWGMDIISPITPKSSANHL</sequence>
<organism evidence="3 4">
    <name type="scientific">Aristolochia fimbriata</name>
    <name type="common">White veined hardy Dutchman's pipe vine</name>
    <dbReference type="NCBI Taxonomy" id="158543"/>
    <lineage>
        <taxon>Eukaryota</taxon>
        <taxon>Viridiplantae</taxon>
        <taxon>Streptophyta</taxon>
        <taxon>Embryophyta</taxon>
        <taxon>Tracheophyta</taxon>
        <taxon>Spermatophyta</taxon>
        <taxon>Magnoliopsida</taxon>
        <taxon>Magnoliidae</taxon>
        <taxon>Piperales</taxon>
        <taxon>Aristolochiaceae</taxon>
        <taxon>Aristolochia</taxon>
    </lineage>
</organism>
<dbReference type="PANTHER" id="PTHR48475">
    <property type="entry name" value="RIBONUCLEASE H"/>
    <property type="match status" value="1"/>
</dbReference>
<evidence type="ECO:0000259" key="1">
    <source>
        <dbReference type="Pfam" id="PF13456"/>
    </source>
</evidence>
<dbReference type="CDD" id="cd09279">
    <property type="entry name" value="RNase_HI_like"/>
    <property type="match status" value="1"/>
</dbReference>
<accession>A0AAV7EN77</accession>
<dbReference type="PANTHER" id="PTHR48475:SF1">
    <property type="entry name" value="RNASE H TYPE-1 DOMAIN-CONTAINING PROTEIN"/>
    <property type="match status" value="1"/>
</dbReference>
<feature type="domain" description="Reverse transcriptase/retrotransposon-derived protein RNase H-like" evidence="2">
    <location>
        <begin position="9"/>
        <end position="102"/>
    </location>
</feature>
<dbReference type="SUPFAM" id="SSF56672">
    <property type="entry name" value="DNA/RNA polymerases"/>
    <property type="match status" value="1"/>
</dbReference>
<dbReference type="Gene3D" id="1.10.340.70">
    <property type="match status" value="1"/>
</dbReference>